<dbReference type="Proteomes" id="UP000652681">
    <property type="component" value="Unassembled WGS sequence"/>
</dbReference>
<dbReference type="InterPro" id="IPR035986">
    <property type="entry name" value="PKD_dom_sf"/>
</dbReference>
<dbReference type="RefSeq" id="WP_216713210.1">
    <property type="nucleotide sequence ID" value="NZ_JACVEL010000001.1"/>
</dbReference>
<dbReference type="SMART" id="SM00089">
    <property type="entry name" value="PKD"/>
    <property type="match status" value="1"/>
</dbReference>
<feature type="domain" description="PKD" evidence="1">
    <location>
        <begin position="2459"/>
        <end position="2518"/>
    </location>
</feature>
<dbReference type="InterPro" id="IPR001434">
    <property type="entry name" value="OmcB-like_DUF11"/>
</dbReference>
<dbReference type="Pfam" id="PF13585">
    <property type="entry name" value="CHU_C"/>
    <property type="match status" value="1"/>
</dbReference>
<comment type="caution">
    <text evidence="2">The sequence shown here is derived from an EMBL/GenBank/DDBJ whole genome shotgun (WGS) entry which is preliminary data.</text>
</comment>
<accession>A0A8J6P9C4</accession>
<dbReference type="Pfam" id="PF01345">
    <property type="entry name" value="DUF11"/>
    <property type="match status" value="1"/>
</dbReference>
<protein>
    <submittedName>
        <fullName evidence="2">Gliding motility-associated C-terminal domain-containing protein</fullName>
    </submittedName>
</protein>
<name>A0A8J6P9C4_9FLAO</name>
<dbReference type="InterPro" id="IPR013783">
    <property type="entry name" value="Ig-like_fold"/>
</dbReference>
<evidence type="ECO:0000259" key="1">
    <source>
        <dbReference type="PROSITE" id="PS50093"/>
    </source>
</evidence>
<dbReference type="NCBIfam" id="TIGR04131">
    <property type="entry name" value="Bac_Flav_CTERM"/>
    <property type="match status" value="1"/>
</dbReference>
<gene>
    <name evidence="2" type="ORF">H9Y05_00525</name>
</gene>
<sequence length="2635" mass="284089">MKYIFTTNVLLYLLLMNFCSFGQITLISSSLSNNLTACLNDATYTVTINNLSPYNLSNIQVGLHLPEGINYVSSSVTGGAENIVTGVDTLRFTMANIPSLSQVTFSVVINAGCMQSYTAKKNTFKMSYTGDNGIGGIINATDTHESNLYTISVPDLSLVSMTNQSYSGNVGDIFTRCITITNGGNGSLAQFELEHNHGSGLVIQTSSPGTSTPFLNGTIHLLSASDFATIGNGNGTFDPGESITICETIEIISCSNAQSVYNYRWGCNNTVCQQLSDAANVVFESETPNLVFTPWNSFTNNTTNGLGTNCYGNNGNGDFPSSLTIVNNGTGDAINTLIDVGGAFSSHTGWIYTNYYSSINIASLTIEINGGGQQAIVPVSTANGQSRPCLPASPKNGFVLNIPLIEPGDIVVIRWNHFTCCIDYCENATRKHLLHWRFRGSYTNRCGINYDIPQSNSLPNSGGSYYYRNQLSADVVPGTMINGETSTVTFMAVNSEFNLPRSSNHRFKYRLILPDGCLNVNTNSLVIRNHLGVVQGHVPTVELTGDTVDFVFTSIPMGTQWTISFDLSVDCASCPVEGLKTIQFQTLYAPNINCSCWQMMGCVSANIDVLCPPVCEGANLVEKRVRRINLGLPDNDNNGLPDNGPHNMNQVRTDRMMHGDTLEVYNKSFIHNPNNMAYRSIVLNHRMMNHGQRMTYSHSIVRIYKAASNTYFTSTAQNINTNITTTGTTRSWRNGFNIQTLPSLGMGTGSLLETGDSVIVLSYYVNTVNNNTNYLDVVNTESSMFATSTAAFQNAPTNELFGCNTLNKEFTLIGWYYTNSGENSLTTDNCNEIVLTQNYYLSIGPCCNNYNGGNLFPFEYRHWSAPGNMFVELPDDYEFISASFNFAATGGTLVTRPDNVNYFPIAPVSVAGNIYEFDLYPFFGDQSSGNPIIFGDDGFNGNIRVRMRPTCNVENGTSNTRYRWNYIPVSQLNPTNYATTGWLTTDPVTYNGPILSMQSNILMVNSQSGQETWDLFFQNTSFSSAASNFWIGVPSNGGITADSILNLATNTWYYPNANGIFALVDLPANSSVTYRLFTTMTSCQSASIVVSSGWGCSGVPVTVADYECEPLELTLTINPLTPSFEAQIALLSNGVNELCDELDFEITVRNYQLGYGFNMLTDIQLPYGLEYVTGSGNLFYQGTTTPLPDPGLVSGTTFQWDLSTTNLSDNGLIGIVDSVNNKYTIRFKARPLCGFNSGQRVFVRGIGESFCGSVHQSELNYSAPIYLNNMTAPYTTDIAIGIDFITPCGPNNETTLTVHNLGNDPFGATDTLNFVLPAGLTYTPNSFVPIHNASIAQTEPIVVNSGAQITLKWPLMPGVAMGDSMVFEVNLNPSPIDLPCVVTELRAFTTVLLSATCSIDGNICSAGLITGENVKPIYIYKTDLDENNAVANVHLNPDGSETLSGSFSLYNQGASLSSSYSLVYEILHDVNGDGIYSAGDTVVWTETVSATIPGGASETFTFSNIPVNEFCGGSIRLSLVNNACFCSDNIFTFNLTTSATNFADTICSQDTVMISYPDLHNYSYSWSPTAGLSDGTIPQPLFTGINAGNPPVSHTFIRTVDKGICQHIDTSVIVIRPLPGAEILLNDTLLCESGNDLSVPLHAYNSFADYTLNYSVDGVMQTTTFTDTFFHTLPVSAAGDYFIQLNSVTDGSPNACSSLVDDSVLITVNPLPVAQVYGDTTVCMNTTGIQLTFEGSNATAEYVFDYVFGGDTFQVTTTNGIAQVTVPTDQDGSFSYETIHITESSAAQCTAVPGLENTVVVLPLPHAEITADTLVCQDDPGVALAITGSNSTAPYIFTYTVNGVPQTGSGTPVLSILQSTTVADTFSYHLTGVTDGSIRTCNTILDTTIRVIVNPLPNAQVIGDTSVCHLSPAPSVTFIGANGTSPYIFTYTYNGDTLQVTAPVDSVLVSIATDSVGTYPIELLSVMDSSPTMCISNISSSAIVDVRPNPLASIASGTIVCQNDPEPTVVFTGSNATPGYTFTYAVNSMVSTISSTGNSTQITIPTTVADTFHVQLTNVTESSISTCSTVYDTTLLVIVNPLPTLAITGDTSVCELDDEPVITFTAGNGTAPYWVYFTLNGTADSLLTIGNVAEYLLPTTVPGTYTFLLTGVKDSSPTTCYQSANGTVTVEVRDRPTAVITGSTEICQDSDPVDIVIVGNGTTNPYTFHYTLNGTPMTAISVGDSIILTQPTSVAGDFVYHLTGVTDNTVNTCYRELDEEILIRINELPYAMINGNATICLNTTPAPVLFIGEMGTPGYVFDYEILETSESLSVSSGNGTTVTVPSINGQPGTYTYVLTGVTDSSPTQCHQQIYDTAVIEVIDLPAATITGFSPLCEDEPEPEIIFTGSNGGSPYTFVYTLNGSSHTVTTSNTDSIVSVLQPTDQPGTFTYTLTQVTEGTYGCTANLNAVFTGIVYPKPTASFSFSPDELMTSNSVVYFTNVSTGATSYDWEFGDGSSSSQEHPNHLYEVEGIESFTIYLVATSEFGCIDSTSATINVKEEVLIYVPNTFTPDGDVHNNTFFPVITQGIELQDYTMIIYNRWGENIFESHDVAIGWDGTYKGKMVQSGTYTYTIEIKHIGISTRERIVGHVNVLR</sequence>
<dbReference type="EMBL" id="JACVEL010000001">
    <property type="protein sequence ID" value="MBC9810948.1"/>
    <property type="molecule type" value="Genomic_DNA"/>
</dbReference>
<dbReference type="InterPro" id="IPR026341">
    <property type="entry name" value="T9SS_type_B"/>
</dbReference>
<dbReference type="InterPro" id="IPR022409">
    <property type="entry name" value="PKD/Chitinase_dom"/>
</dbReference>
<dbReference type="PROSITE" id="PS50093">
    <property type="entry name" value="PKD"/>
    <property type="match status" value="1"/>
</dbReference>
<keyword evidence="3" id="KW-1185">Reference proteome</keyword>
<organism evidence="2 3">
    <name type="scientific">Taishania pollutisoli</name>
    <dbReference type="NCBI Taxonomy" id="2766479"/>
    <lineage>
        <taxon>Bacteria</taxon>
        <taxon>Pseudomonadati</taxon>
        <taxon>Bacteroidota</taxon>
        <taxon>Flavobacteriia</taxon>
        <taxon>Flavobacteriales</taxon>
        <taxon>Crocinitomicaceae</taxon>
        <taxon>Taishania</taxon>
    </lineage>
</organism>
<dbReference type="Pfam" id="PF18911">
    <property type="entry name" value="PKD_4"/>
    <property type="match status" value="1"/>
</dbReference>
<dbReference type="Gene3D" id="2.60.40.10">
    <property type="entry name" value="Immunoglobulins"/>
    <property type="match status" value="1"/>
</dbReference>
<dbReference type="CDD" id="cd00146">
    <property type="entry name" value="PKD"/>
    <property type="match status" value="1"/>
</dbReference>
<dbReference type="SUPFAM" id="SSF49299">
    <property type="entry name" value="PKD domain"/>
    <property type="match status" value="1"/>
</dbReference>
<reference evidence="2" key="1">
    <citation type="submission" date="2020-09" db="EMBL/GenBank/DDBJ databases">
        <title>Taishania pollutisoli gen. nov., sp. nov., Isolated from Tetrabromobisphenol A-Contaminated Soil.</title>
        <authorList>
            <person name="Chen Q."/>
        </authorList>
    </citation>
    <scope>NUCLEOTIDE SEQUENCE</scope>
    <source>
        <strain evidence="2">CZZ-1</strain>
    </source>
</reference>
<proteinExistence type="predicted"/>
<evidence type="ECO:0000313" key="3">
    <source>
        <dbReference type="Proteomes" id="UP000652681"/>
    </source>
</evidence>
<dbReference type="InterPro" id="IPR000601">
    <property type="entry name" value="PKD_dom"/>
</dbReference>
<evidence type="ECO:0000313" key="2">
    <source>
        <dbReference type="EMBL" id="MBC9810948.1"/>
    </source>
</evidence>